<dbReference type="AlphaFoldDB" id="A0A5C6YTS9"/>
<dbReference type="Gene3D" id="3.40.50.1000">
    <property type="entry name" value="HAD superfamily/HAD-like"/>
    <property type="match status" value="1"/>
</dbReference>
<evidence type="ECO:0000313" key="1">
    <source>
        <dbReference type="EMBL" id="TXD70892.1"/>
    </source>
</evidence>
<dbReference type="SFLD" id="SFLDS00003">
    <property type="entry name" value="Haloacid_Dehalogenase"/>
    <property type="match status" value="1"/>
</dbReference>
<dbReference type="Pfam" id="PF13419">
    <property type="entry name" value="HAD_2"/>
    <property type="match status" value="1"/>
</dbReference>
<proteinExistence type="predicted"/>
<organism evidence="1 2">
    <name type="scientific">Aequorivita lipolytica</name>
    <dbReference type="NCBI Taxonomy" id="153267"/>
    <lineage>
        <taxon>Bacteria</taxon>
        <taxon>Pseudomonadati</taxon>
        <taxon>Bacteroidota</taxon>
        <taxon>Flavobacteriia</taxon>
        <taxon>Flavobacteriales</taxon>
        <taxon>Flavobacteriaceae</taxon>
        <taxon>Aequorivita</taxon>
    </lineage>
</organism>
<dbReference type="Proteomes" id="UP000321945">
    <property type="component" value="Unassembled WGS sequence"/>
</dbReference>
<sequence>MKDRGITDVFFDLDHTLWDFDKNSGLAFERVFKKHKIELPLTDFLKEYEPINFDYWKKYREDRVTKEELRRGRLTETFAIFKIKFSLDIIDSLAHCYIEELPVNNHLFLGAVETLEYLSAKYKLHIITNGFEEVQYLKLQNSGIKKYFNTITTSEEVGLKKPHPVMFETALKKASVLAGKSIMIGDSLEADIIGAKNVGMHTLLFNYRNEIVTDPYFIINNLAEIKNHL</sequence>
<dbReference type="SFLD" id="SFLDG01129">
    <property type="entry name" value="C1.5:_HAD__Beta-PGM__Phosphata"/>
    <property type="match status" value="1"/>
</dbReference>
<dbReference type="InterPro" id="IPR006439">
    <property type="entry name" value="HAD-SF_hydro_IA"/>
</dbReference>
<name>A0A5C6YTS9_9FLAO</name>
<accession>A0A5C6YTS9</accession>
<dbReference type="InterPro" id="IPR011951">
    <property type="entry name" value="HAD-SF_hydro_IA_YjjG/PynA"/>
</dbReference>
<evidence type="ECO:0000313" key="2">
    <source>
        <dbReference type="Proteomes" id="UP000321945"/>
    </source>
</evidence>
<dbReference type="InterPro" id="IPR041492">
    <property type="entry name" value="HAD_2"/>
</dbReference>
<dbReference type="SFLD" id="SFLDG01135">
    <property type="entry name" value="C1.5.6:_HAD__Beta-PGM__Phospha"/>
    <property type="match status" value="1"/>
</dbReference>
<dbReference type="RefSeq" id="WP_111813917.1">
    <property type="nucleotide sequence ID" value="NZ_CBCRZQ010000001.1"/>
</dbReference>
<gene>
    <name evidence="1" type="ORF">ESV24_02040</name>
</gene>
<dbReference type="EMBL" id="VORU01000001">
    <property type="protein sequence ID" value="TXD70892.1"/>
    <property type="molecule type" value="Genomic_DNA"/>
</dbReference>
<comment type="caution">
    <text evidence="1">The sequence shown here is derived from an EMBL/GenBank/DDBJ whole genome shotgun (WGS) entry which is preliminary data.</text>
</comment>
<reference evidence="1 2" key="1">
    <citation type="submission" date="2019-08" db="EMBL/GenBank/DDBJ databases">
        <title>Genome of Aequorivita lipolytica Y10-2 (type strain).</title>
        <authorList>
            <person name="Bowman J.P."/>
        </authorList>
    </citation>
    <scope>NUCLEOTIDE SEQUENCE [LARGE SCALE GENOMIC DNA]</scope>
    <source>
        <strain evidence="1 2">Y10-2</strain>
    </source>
</reference>
<protein>
    <submittedName>
        <fullName evidence="1">Noncanonical pyrimidine nucleotidase, YjjG family</fullName>
    </submittedName>
</protein>
<dbReference type="GO" id="GO:0008253">
    <property type="term" value="F:5'-nucleotidase activity"/>
    <property type="evidence" value="ECO:0007669"/>
    <property type="project" value="InterPro"/>
</dbReference>
<dbReference type="Gene3D" id="1.10.150.240">
    <property type="entry name" value="Putative phosphatase, domain 2"/>
    <property type="match status" value="1"/>
</dbReference>
<dbReference type="InterPro" id="IPR023198">
    <property type="entry name" value="PGP-like_dom2"/>
</dbReference>
<dbReference type="SUPFAM" id="SSF56784">
    <property type="entry name" value="HAD-like"/>
    <property type="match status" value="1"/>
</dbReference>
<dbReference type="InterPro" id="IPR052550">
    <property type="entry name" value="Pyrimidine_5'-ntase_YjjG"/>
</dbReference>
<dbReference type="NCBIfam" id="TIGR01549">
    <property type="entry name" value="HAD-SF-IA-v1"/>
    <property type="match status" value="1"/>
</dbReference>
<dbReference type="InterPro" id="IPR023214">
    <property type="entry name" value="HAD_sf"/>
</dbReference>
<dbReference type="InterPro" id="IPR036412">
    <property type="entry name" value="HAD-like_sf"/>
</dbReference>
<dbReference type="PRINTS" id="PR00413">
    <property type="entry name" value="HADHALOGNASE"/>
</dbReference>
<dbReference type="NCBIfam" id="TIGR02254">
    <property type="entry name" value="YjjG_YfnB"/>
    <property type="match status" value="1"/>
</dbReference>
<keyword evidence="2" id="KW-1185">Reference proteome</keyword>
<dbReference type="OrthoDB" id="9802350at2"/>
<dbReference type="PANTHER" id="PTHR47478:SF1">
    <property type="entry name" value="PYRIMIDINE 5'-NUCLEOTIDASE YJJG"/>
    <property type="match status" value="1"/>
</dbReference>
<dbReference type="PANTHER" id="PTHR47478">
    <property type="match status" value="1"/>
</dbReference>